<dbReference type="RefSeq" id="WP_218164967.1">
    <property type="nucleotide sequence ID" value="NZ_FPBO01000045.1"/>
</dbReference>
<dbReference type="InterPro" id="IPR002878">
    <property type="entry name" value="ChsH2_C"/>
</dbReference>
<organism evidence="2 3">
    <name type="scientific">Pseudoduganella namucuonensis</name>
    <dbReference type="NCBI Taxonomy" id="1035707"/>
    <lineage>
        <taxon>Bacteria</taxon>
        <taxon>Pseudomonadati</taxon>
        <taxon>Pseudomonadota</taxon>
        <taxon>Betaproteobacteria</taxon>
        <taxon>Burkholderiales</taxon>
        <taxon>Oxalobacteraceae</taxon>
        <taxon>Telluria group</taxon>
        <taxon>Pseudoduganella</taxon>
    </lineage>
</organism>
<dbReference type="AlphaFoldDB" id="A0A1I7M037"/>
<sequence>MTQNMVAPGLVAGEGAGARLLGGKSRGDGRIVFPMPSGPEAERYEEVELAAEGTLWSFTVQRFAPKRPYDGPSGEADFQPYAVGYVELAGQLIVEARLDTADFASLRLGMPMRFTLLPYRRGPDGGEVLTYAFRPVCPNNEEKP</sequence>
<dbReference type="STRING" id="1035707.SAMN05216552_104551"/>
<dbReference type="Pfam" id="PF01796">
    <property type="entry name" value="OB_ChsH2_C"/>
    <property type="match status" value="1"/>
</dbReference>
<feature type="domain" description="ChsH2 C-terminal OB-fold" evidence="1">
    <location>
        <begin position="46"/>
        <end position="114"/>
    </location>
</feature>
<evidence type="ECO:0000313" key="3">
    <source>
        <dbReference type="Proteomes" id="UP000199391"/>
    </source>
</evidence>
<proteinExistence type="predicted"/>
<dbReference type="Proteomes" id="UP000199391">
    <property type="component" value="Unassembled WGS sequence"/>
</dbReference>
<protein>
    <submittedName>
        <fullName evidence="2">Uncharacterized OB-fold protein, contains Zn-ribbon domain</fullName>
    </submittedName>
</protein>
<evidence type="ECO:0000313" key="2">
    <source>
        <dbReference type="EMBL" id="SFV15308.1"/>
    </source>
</evidence>
<dbReference type="InterPro" id="IPR012340">
    <property type="entry name" value="NA-bd_OB-fold"/>
</dbReference>
<gene>
    <name evidence="2" type="ORF">SAMN05216552_104551</name>
</gene>
<reference evidence="3" key="1">
    <citation type="submission" date="2016-10" db="EMBL/GenBank/DDBJ databases">
        <authorList>
            <person name="Varghese N."/>
            <person name="Submissions S."/>
        </authorList>
    </citation>
    <scope>NUCLEOTIDE SEQUENCE [LARGE SCALE GENOMIC DNA]</scope>
    <source>
        <strain evidence="3">CGMCC 1.11014</strain>
    </source>
</reference>
<dbReference type="SUPFAM" id="SSF50249">
    <property type="entry name" value="Nucleic acid-binding proteins"/>
    <property type="match status" value="1"/>
</dbReference>
<keyword evidence="3" id="KW-1185">Reference proteome</keyword>
<evidence type="ECO:0000259" key="1">
    <source>
        <dbReference type="Pfam" id="PF01796"/>
    </source>
</evidence>
<name>A0A1I7M037_9BURK</name>
<dbReference type="EMBL" id="FPBO01000045">
    <property type="protein sequence ID" value="SFV15308.1"/>
    <property type="molecule type" value="Genomic_DNA"/>
</dbReference>
<accession>A0A1I7M037</accession>